<sequence length="165" mass="17571">MSCSFDSMNPPPRSEGIPDQHGEGDCAECLGGFRFHVGWGYTSRHCTMQPWCQRKKLGGGGQASGVKVVKEGKRRVKGRLGSRAEDASLVLGFGASLSSAEHSLVLVSVSTMNNISNGNLIIASYGAYLHIKLCDFGISGELVFIYTNTFAGTTSGLYRSALDDG</sequence>
<name>A0A8H5BIQ0_9AGAR</name>
<gene>
    <name evidence="2" type="ORF">D9758_018098</name>
</gene>
<dbReference type="EMBL" id="JAACJM010000394">
    <property type="protein sequence ID" value="KAF5323228.1"/>
    <property type="molecule type" value="Genomic_DNA"/>
</dbReference>
<accession>A0A8H5BIQ0</accession>
<feature type="region of interest" description="Disordered" evidence="1">
    <location>
        <begin position="1"/>
        <end position="20"/>
    </location>
</feature>
<keyword evidence="3" id="KW-1185">Reference proteome</keyword>
<dbReference type="AlphaFoldDB" id="A0A8H5BIQ0"/>
<evidence type="ECO:0000313" key="3">
    <source>
        <dbReference type="Proteomes" id="UP000559256"/>
    </source>
</evidence>
<evidence type="ECO:0000313" key="2">
    <source>
        <dbReference type="EMBL" id="KAF5323228.1"/>
    </source>
</evidence>
<organism evidence="2 3">
    <name type="scientific">Tetrapyrgos nigripes</name>
    <dbReference type="NCBI Taxonomy" id="182062"/>
    <lineage>
        <taxon>Eukaryota</taxon>
        <taxon>Fungi</taxon>
        <taxon>Dikarya</taxon>
        <taxon>Basidiomycota</taxon>
        <taxon>Agaricomycotina</taxon>
        <taxon>Agaricomycetes</taxon>
        <taxon>Agaricomycetidae</taxon>
        <taxon>Agaricales</taxon>
        <taxon>Marasmiineae</taxon>
        <taxon>Marasmiaceae</taxon>
        <taxon>Tetrapyrgos</taxon>
    </lineage>
</organism>
<comment type="caution">
    <text evidence="2">The sequence shown here is derived from an EMBL/GenBank/DDBJ whole genome shotgun (WGS) entry which is preliminary data.</text>
</comment>
<proteinExistence type="predicted"/>
<dbReference type="OrthoDB" id="10252354at2759"/>
<dbReference type="Proteomes" id="UP000559256">
    <property type="component" value="Unassembled WGS sequence"/>
</dbReference>
<reference evidence="2 3" key="1">
    <citation type="journal article" date="2020" name="ISME J.">
        <title>Uncovering the hidden diversity of litter-decomposition mechanisms in mushroom-forming fungi.</title>
        <authorList>
            <person name="Floudas D."/>
            <person name="Bentzer J."/>
            <person name="Ahren D."/>
            <person name="Johansson T."/>
            <person name="Persson P."/>
            <person name="Tunlid A."/>
        </authorList>
    </citation>
    <scope>NUCLEOTIDE SEQUENCE [LARGE SCALE GENOMIC DNA]</scope>
    <source>
        <strain evidence="2 3">CBS 291.85</strain>
    </source>
</reference>
<evidence type="ECO:0000256" key="1">
    <source>
        <dbReference type="SAM" id="MobiDB-lite"/>
    </source>
</evidence>
<protein>
    <submittedName>
        <fullName evidence="2">Uncharacterized protein</fullName>
    </submittedName>
</protein>